<reference evidence="1 2" key="1">
    <citation type="submission" date="2019-05" db="EMBL/GenBank/DDBJ databases">
        <title>Genomic analysis of Lentibacillus sp. NKC220-2.</title>
        <authorList>
            <person name="Oh Y.J."/>
        </authorList>
    </citation>
    <scope>NUCLEOTIDE SEQUENCE [LARGE SCALE GENOMIC DNA]</scope>
    <source>
        <strain evidence="1 2">NKC220-2</strain>
    </source>
</reference>
<dbReference type="AlphaFoldDB" id="A0A5S3QJI6"/>
<comment type="caution">
    <text evidence="1">The sequence shown here is derived from an EMBL/GenBank/DDBJ whole genome shotgun (WGS) entry which is preliminary data.</text>
</comment>
<name>A0A5S3QJI6_9BACI</name>
<evidence type="ECO:0008006" key="3">
    <source>
        <dbReference type="Google" id="ProtNLM"/>
    </source>
</evidence>
<organism evidence="1 2">
    <name type="scientific">Lentibacillus cibarius</name>
    <dbReference type="NCBI Taxonomy" id="2583219"/>
    <lineage>
        <taxon>Bacteria</taxon>
        <taxon>Bacillati</taxon>
        <taxon>Bacillota</taxon>
        <taxon>Bacilli</taxon>
        <taxon>Bacillales</taxon>
        <taxon>Bacillaceae</taxon>
        <taxon>Lentibacillus</taxon>
    </lineage>
</organism>
<dbReference type="Proteomes" id="UP000306980">
    <property type="component" value="Unassembled WGS sequence"/>
</dbReference>
<dbReference type="Gene3D" id="3.30.70.270">
    <property type="match status" value="1"/>
</dbReference>
<dbReference type="EMBL" id="VCIA01000001">
    <property type="protein sequence ID" value="TMN22092.1"/>
    <property type="molecule type" value="Genomic_DNA"/>
</dbReference>
<sequence>MQPIIKWNKNVTQSGKEANHVKVKIAVFGSEAVIKQFQSYTGGQENIEIFPLVYSDPSETETLVEKAFMCDIYLFSGALSYQYAKEKIIKKRLPAVQVEVDAYMILMAFYYVKNYKQQPLERLSIDVPDASKVDETLDETGIACDSIYTYSYGKRDAAADIATIVKFHEMHWKTGKVDHVLTSISEVEQLLHAKHIPVTCMRIPNLNIKHALEKATSLAAINQTNSVQIIIGYVHLKHKSAIQLEKGNAYGQELHSRLHQILHRYAEETNASIFSDENDRFVLFGTRDMLDHITSHYRDFPLMKEIEHALDTPVDIGFGLGLNAKQAESNAQLALETCGSSNKGACYVINERGEAIGPLGVEKQFNPSILYRSLIHKAKLNNELSYNFIDFIEVRNNEPFSSNDIANYYQVTKRSAERTIKKLLAGDVIKVVGEEKPYVKGRPRKLFQLNQTS</sequence>
<accession>A0A5S3QJI6</accession>
<proteinExistence type="predicted"/>
<dbReference type="OrthoDB" id="4986073at2"/>
<dbReference type="InterPro" id="IPR043128">
    <property type="entry name" value="Rev_trsase/Diguanyl_cyclase"/>
</dbReference>
<protein>
    <recommendedName>
        <fullName evidence="3">Transcriptional regulator</fullName>
    </recommendedName>
</protein>
<evidence type="ECO:0000313" key="1">
    <source>
        <dbReference type="EMBL" id="TMN22092.1"/>
    </source>
</evidence>
<gene>
    <name evidence="1" type="ORF">FFL34_08120</name>
</gene>
<evidence type="ECO:0000313" key="2">
    <source>
        <dbReference type="Proteomes" id="UP000306980"/>
    </source>
</evidence>